<dbReference type="EMBL" id="MG063662">
    <property type="protein sequence ID" value="AUG68940.1"/>
    <property type="molecule type" value="mRNA"/>
</dbReference>
<dbReference type="InterPro" id="IPR014753">
    <property type="entry name" value="Arrestin_N"/>
</dbReference>
<dbReference type="InterPro" id="IPR014756">
    <property type="entry name" value="Ig_E-set"/>
</dbReference>
<dbReference type="GO" id="GO:0002031">
    <property type="term" value="P:G protein-coupled receptor internalization"/>
    <property type="evidence" value="ECO:0007669"/>
    <property type="project" value="TreeGrafter"/>
</dbReference>
<dbReference type="FunFam" id="2.60.40.840:FF:000002">
    <property type="entry name" value="Arrestin 3"/>
    <property type="match status" value="1"/>
</dbReference>
<reference evidence="3" key="1">
    <citation type="journal article" date="2018" name="Open Biol.">
        <title>Evolution of the shut-off steps of vertebrate phototransduction.</title>
        <authorList>
            <person name="Lamb T.D."/>
            <person name="Patel H.R."/>
            <person name="Chuah A."/>
            <person name="Hunt D.M."/>
        </authorList>
    </citation>
    <scope>NUCLEOTIDE SEQUENCE</scope>
</reference>
<evidence type="ECO:0000259" key="2">
    <source>
        <dbReference type="SMART" id="SM01017"/>
    </source>
</evidence>
<dbReference type="SUPFAM" id="SSF81296">
    <property type="entry name" value="E set domains"/>
    <property type="match status" value="2"/>
</dbReference>
<dbReference type="PANTHER" id="PTHR11792:SF17">
    <property type="entry name" value="KURTZ ARRESTIN"/>
    <property type="match status" value="1"/>
</dbReference>
<dbReference type="InterPro" id="IPR014752">
    <property type="entry name" value="Arrestin-like_C"/>
</dbReference>
<dbReference type="GO" id="GO:0001664">
    <property type="term" value="F:G protein-coupled receptor binding"/>
    <property type="evidence" value="ECO:0007669"/>
    <property type="project" value="TreeGrafter"/>
</dbReference>
<feature type="domain" description="Arrestin C-terminal-like" evidence="2">
    <location>
        <begin position="194"/>
        <end position="358"/>
    </location>
</feature>
<evidence type="ECO:0000256" key="1">
    <source>
        <dbReference type="ARBA" id="ARBA00005298"/>
    </source>
</evidence>
<dbReference type="InterPro" id="IPR000698">
    <property type="entry name" value="Arrestin"/>
</dbReference>
<dbReference type="GO" id="GO:0001750">
    <property type="term" value="C:photoreceptor outer segment"/>
    <property type="evidence" value="ECO:0007669"/>
    <property type="project" value="UniProtKB-ARBA"/>
</dbReference>
<protein>
    <submittedName>
        <fullName evidence="3">Arrestin-visual-X</fullName>
    </submittedName>
</protein>
<dbReference type="PRINTS" id="PR00309">
    <property type="entry name" value="ARRESTIN"/>
</dbReference>
<dbReference type="InterPro" id="IPR011021">
    <property type="entry name" value="Arrestin-like_N"/>
</dbReference>
<dbReference type="GO" id="GO:0005737">
    <property type="term" value="C:cytoplasm"/>
    <property type="evidence" value="ECO:0007669"/>
    <property type="project" value="TreeGrafter"/>
</dbReference>
<name>A0A2H5ACC5_MORMR</name>
<sequence>MAGGGNRVFKKPSPNGKITLYLGKRDYVDHVDHVDPVEGIITVDPEYLKDRKAYVQLSCAFRYGREDMDVLDVKFRKEIYAATTQVFPPLPEDTRPSLTSLQERLVKKIGDNSFPFVFSLPENLPCSVSLQPGSDDTSKSCGVDFVVKAFCAENLEEKIHRRNSVRLVIRKVQFAAERSVPPSRAETTRQFLMSDKPLQLDAALDKELYYHKEPIQVTVNINNSSSKHVKKIRISVEQVTEVILYSQDSYVKSVCAEEPSDTVPPSSSFSRVFSITPVMDASNRENRGMALDGKQKHVDTNLASSTILVEGMDKEVKAMLVSYLVRVKLTVGRGGILGDLTTSEVFVDLPFTLTHPKPVESLGDEDIVIEDFVRKTCDGKDAEEEEAQAEG</sequence>
<dbReference type="Pfam" id="PF02752">
    <property type="entry name" value="Arrestin_C"/>
    <property type="match status" value="1"/>
</dbReference>
<dbReference type="SMART" id="SM01017">
    <property type="entry name" value="Arrestin_C"/>
    <property type="match status" value="1"/>
</dbReference>
<proteinExistence type="evidence at transcript level"/>
<dbReference type="FunFam" id="2.60.40.640:FF:000011">
    <property type="entry name" value="S-arrestin isoform X2"/>
    <property type="match status" value="1"/>
</dbReference>
<dbReference type="GO" id="GO:0007165">
    <property type="term" value="P:signal transduction"/>
    <property type="evidence" value="ECO:0007669"/>
    <property type="project" value="InterPro"/>
</dbReference>
<dbReference type="PANTHER" id="PTHR11792">
    <property type="entry name" value="ARRESTIN"/>
    <property type="match status" value="1"/>
</dbReference>
<dbReference type="Gene3D" id="2.60.40.640">
    <property type="match status" value="1"/>
</dbReference>
<dbReference type="AlphaFoldDB" id="A0A2H5ACC5"/>
<evidence type="ECO:0000313" key="3">
    <source>
        <dbReference type="EMBL" id="AUG68940.1"/>
    </source>
</evidence>
<dbReference type="Pfam" id="PF00339">
    <property type="entry name" value="Arrestin_N"/>
    <property type="match status" value="1"/>
</dbReference>
<accession>A0A2H5ACC5</accession>
<dbReference type="Gene3D" id="2.60.40.840">
    <property type="match status" value="1"/>
</dbReference>
<comment type="similarity">
    <text evidence="1">Belongs to the arrestin family.</text>
</comment>
<organism evidence="3">
    <name type="scientific">Mordacia mordax</name>
    <name type="common">Southern hemisphere lamprey</name>
    <dbReference type="NCBI Taxonomy" id="7755"/>
    <lineage>
        <taxon>Eukaryota</taxon>
        <taxon>Metazoa</taxon>
        <taxon>Chordata</taxon>
        <taxon>Craniata</taxon>
        <taxon>Vertebrata</taxon>
        <taxon>Cyclostomata</taxon>
        <taxon>Hyperoartia</taxon>
        <taxon>Petromyzontiformes</taxon>
        <taxon>Petromyzontidae</taxon>
        <taxon>Mordacia</taxon>
    </lineage>
</organism>
<dbReference type="InterPro" id="IPR011022">
    <property type="entry name" value="Arrestin_C-like"/>
</dbReference>